<evidence type="ECO:0000256" key="4">
    <source>
        <dbReference type="ARBA" id="ARBA00022692"/>
    </source>
</evidence>
<evidence type="ECO:0000256" key="5">
    <source>
        <dbReference type="ARBA" id="ARBA00022725"/>
    </source>
</evidence>
<dbReference type="InterPro" id="IPR000725">
    <property type="entry name" value="Olfact_rcpt"/>
</dbReference>
<evidence type="ECO:0000256" key="3">
    <source>
        <dbReference type="ARBA" id="ARBA00022606"/>
    </source>
</evidence>
<dbReference type="PRINTS" id="PR00237">
    <property type="entry name" value="GPCRRHODOPSN"/>
</dbReference>
<reference evidence="13" key="1">
    <citation type="submission" date="2025-08" db="UniProtKB">
        <authorList>
            <consortium name="RefSeq"/>
        </authorList>
    </citation>
    <scope>IDENTIFICATION</scope>
    <source>
        <tissue evidence="13">Blood</tissue>
    </source>
</reference>
<comment type="similarity">
    <text evidence="9">Belongs to the G-protein coupled receptor 1 family.</text>
</comment>
<keyword evidence="2 10" id="KW-1003">Cell membrane</keyword>
<keyword evidence="9" id="KW-0297">G-protein coupled receptor</keyword>
<dbReference type="RefSeq" id="XP_054826009.1">
    <property type="nucleotide sequence ID" value="XM_054970034.1"/>
</dbReference>
<keyword evidence="5 10" id="KW-0552">Olfaction</keyword>
<name>A0AA97KN23_EUBMA</name>
<dbReference type="InterPro" id="IPR017452">
    <property type="entry name" value="GPCR_Rhodpsn_7TM"/>
</dbReference>
<evidence type="ECO:0000259" key="11">
    <source>
        <dbReference type="PROSITE" id="PS50262"/>
    </source>
</evidence>
<feature type="transmembrane region" description="Helical" evidence="10">
    <location>
        <begin position="25"/>
        <end position="48"/>
    </location>
</feature>
<dbReference type="AlphaFoldDB" id="A0AA97KN23"/>
<dbReference type="Gene3D" id="1.20.1070.10">
    <property type="entry name" value="Rhodopsin 7-helix transmembrane proteins"/>
    <property type="match status" value="1"/>
</dbReference>
<feature type="transmembrane region" description="Helical" evidence="10">
    <location>
        <begin position="197"/>
        <end position="226"/>
    </location>
</feature>
<keyword evidence="7 10" id="KW-0472">Membrane</keyword>
<evidence type="ECO:0000256" key="6">
    <source>
        <dbReference type="ARBA" id="ARBA00022989"/>
    </source>
</evidence>
<dbReference type="PANTHER" id="PTHR26453">
    <property type="entry name" value="OLFACTORY RECEPTOR"/>
    <property type="match status" value="1"/>
</dbReference>
<feature type="transmembrane region" description="Helical" evidence="10">
    <location>
        <begin position="141"/>
        <end position="164"/>
    </location>
</feature>
<keyword evidence="9" id="KW-0675">Receptor</keyword>
<dbReference type="PROSITE" id="PS50262">
    <property type="entry name" value="G_PROTEIN_RECEP_F1_2"/>
    <property type="match status" value="1"/>
</dbReference>
<proteinExistence type="inferred from homology"/>
<feature type="domain" description="G-protein coupled receptors family 1 profile" evidence="11">
    <location>
        <begin position="41"/>
        <end position="290"/>
    </location>
</feature>
<evidence type="ECO:0000256" key="2">
    <source>
        <dbReference type="ARBA" id="ARBA00022475"/>
    </source>
</evidence>
<sequence>MSPGNHSAVMEFVFLAFPINTHQQVLVFIGMFLIYIAIILGNLLILVAVCGEPHLHTPMYFFLGSLSVMELCYTTSVVPQMLVNILQERKSITTWGCGTQMFFFIALGSADSFLLVVMAYDRYVAICQPLHYAHVMTWQRCTWLVAISLILGGLMSMEIVILIFHLPFNGSNKIEHFFCDVNQLLKLASADTSFEEIAQFVGSIFILTVPFLLIAVSYICIIMTVLQIPSTKGRIQTFNTCSSHLMVVLLQYGCGSLVYLHPKSRSFDKMDRLLSLVYIFGTPILNPIIYSLRNKELKDTIRKLPLKVKLGNIRETEQPPLCVSLLSLPCNV</sequence>
<gene>
    <name evidence="13" type="primary">LOC129323497</name>
</gene>
<evidence type="ECO:0000256" key="7">
    <source>
        <dbReference type="ARBA" id="ARBA00023136"/>
    </source>
</evidence>
<dbReference type="PRINTS" id="PR00245">
    <property type="entry name" value="OLFACTORYR"/>
</dbReference>
<keyword evidence="6 10" id="KW-1133">Transmembrane helix</keyword>
<dbReference type="GO" id="GO:0004930">
    <property type="term" value="F:G protein-coupled receptor activity"/>
    <property type="evidence" value="ECO:0007669"/>
    <property type="project" value="UniProtKB-KW"/>
</dbReference>
<protein>
    <recommendedName>
        <fullName evidence="10">Olfactory receptor</fullName>
    </recommendedName>
</protein>
<dbReference type="Proteomes" id="UP001190640">
    <property type="component" value="Chromosome 2"/>
</dbReference>
<dbReference type="GO" id="GO:0004984">
    <property type="term" value="F:olfactory receptor activity"/>
    <property type="evidence" value="ECO:0007669"/>
    <property type="project" value="InterPro"/>
</dbReference>
<evidence type="ECO:0000313" key="12">
    <source>
        <dbReference type="Proteomes" id="UP001190640"/>
    </source>
</evidence>
<accession>A0AA97KN23</accession>
<dbReference type="Pfam" id="PF13853">
    <property type="entry name" value="7tm_4"/>
    <property type="match status" value="1"/>
</dbReference>
<evidence type="ECO:0000256" key="1">
    <source>
        <dbReference type="ARBA" id="ARBA00004651"/>
    </source>
</evidence>
<keyword evidence="8 9" id="KW-0807">Transducer</keyword>
<feature type="transmembrane region" description="Helical" evidence="10">
    <location>
        <begin position="238"/>
        <end position="261"/>
    </location>
</feature>
<dbReference type="InterPro" id="IPR000276">
    <property type="entry name" value="GPCR_Rhodpsn"/>
</dbReference>
<feature type="transmembrane region" description="Helical" evidence="10">
    <location>
        <begin position="273"/>
        <end position="292"/>
    </location>
</feature>
<evidence type="ECO:0000256" key="10">
    <source>
        <dbReference type="RuleBase" id="RU363047"/>
    </source>
</evidence>
<dbReference type="CDD" id="cd15225">
    <property type="entry name" value="7tmA_OR10A-like"/>
    <property type="match status" value="1"/>
</dbReference>
<organism evidence="12 13">
    <name type="scientific">Eublepharis macularius</name>
    <name type="common">Leopard gecko</name>
    <name type="synonym">Cyrtodactylus macularius</name>
    <dbReference type="NCBI Taxonomy" id="481883"/>
    <lineage>
        <taxon>Eukaryota</taxon>
        <taxon>Metazoa</taxon>
        <taxon>Chordata</taxon>
        <taxon>Craniata</taxon>
        <taxon>Vertebrata</taxon>
        <taxon>Euteleostomi</taxon>
        <taxon>Lepidosauria</taxon>
        <taxon>Squamata</taxon>
        <taxon>Bifurcata</taxon>
        <taxon>Gekkota</taxon>
        <taxon>Eublepharidae</taxon>
        <taxon>Eublepharinae</taxon>
        <taxon>Eublepharis</taxon>
    </lineage>
</organism>
<keyword evidence="4 9" id="KW-0812">Transmembrane</keyword>
<dbReference type="KEGG" id="emc:129323497"/>
<keyword evidence="12" id="KW-1185">Reference proteome</keyword>
<dbReference type="SUPFAM" id="SSF81321">
    <property type="entry name" value="Family A G protein-coupled receptor-like"/>
    <property type="match status" value="1"/>
</dbReference>
<feature type="transmembrane region" description="Helical" evidence="10">
    <location>
        <begin position="102"/>
        <end position="120"/>
    </location>
</feature>
<evidence type="ECO:0000256" key="8">
    <source>
        <dbReference type="ARBA" id="ARBA00023224"/>
    </source>
</evidence>
<keyword evidence="3 10" id="KW-0716">Sensory transduction</keyword>
<dbReference type="PROSITE" id="PS00237">
    <property type="entry name" value="G_PROTEIN_RECEP_F1_1"/>
    <property type="match status" value="1"/>
</dbReference>
<dbReference type="GeneID" id="129323497"/>
<dbReference type="FunFam" id="1.20.1070.10:FF:000001">
    <property type="entry name" value="Olfactory receptor"/>
    <property type="match status" value="1"/>
</dbReference>
<evidence type="ECO:0000313" key="13">
    <source>
        <dbReference type="RefSeq" id="XP_054826009.1"/>
    </source>
</evidence>
<feature type="transmembrane region" description="Helical" evidence="10">
    <location>
        <begin position="60"/>
        <end position="82"/>
    </location>
</feature>
<evidence type="ECO:0000256" key="9">
    <source>
        <dbReference type="RuleBase" id="RU000688"/>
    </source>
</evidence>
<comment type="subcellular location">
    <subcellularLocation>
        <location evidence="1 10">Cell membrane</location>
        <topology evidence="1 10">Multi-pass membrane protein</topology>
    </subcellularLocation>
</comment>
<dbReference type="GO" id="GO:0005886">
    <property type="term" value="C:plasma membrane"/>
    <property type="evidence" value="ECO:0007669"/>
    <property type="project" value="UniProtKB-SubCell"/>
</dbReference>